<keyword evidence="3" id="KW-1185">Reference proteome</keyword>
<dbReference type="InterPro" id="IPR029045">
    <property type="entry name" value="ClpP/crotonase-like_dom_sf"/>
</dbReference>
<organism evidence="2 3">
    <name type="scientific">Dongia soli</name>
    <dbReference type="NCBI Taxonomy" id="600628"/>
    <lineage>
        <taxon>Bacteria</taxon>
        <taxon>Pseudomonadati</taxon>
        <taxon>Pseudomonadota</taxon>
        <taxon>Alphaproteobacteria</taxon>
        <taxon>Rhodospirillales</taxon>
        <taxon>Dongiaceae</taxon>
        <taxon>Dongia</taxon>
    </lineage>
</organism>
<dbReference type="Proteomes" id="UP001279642">
    <property type="component" value="Unassembled WGS sequence"/>
</dbReference>
<dbReference type="Pfam" id="PF00378">
    <property type="entry name" value="ECH_1"/>
    <property type="match status" value="1"/>
</dbReference>
<dbReference type="CDD" id="cd06558">
    <property type="entry name" value="crotonase-like"/>
    <property type="match status" value="1"/>
</dbReference>
<accession>A0ABU5EFC6</accession>
<dbReference type="SUPFAM" id="SSF52096">
    <property type="entry name" value="ClpP/crotonase"/>
    <property type="match status" value="1"/>
</dbReference>
<dbReference type="Gene3D" id="3.90.226.10">
    <property type="entry name" value="2-enoyl-CoA Hydratase, Chain A, domain 1"/>
    <property type="match status" value="1"/>
</dbReference>
<evidence type="ECO:0000313" key="2">
    <source>
        <dbReference type="EMBL" id="MDY0884805.1"/>
    </source>
</evidence>
<comment type="similarity">
    <text evidence="1">Belongs to the enoyl-CoA hydratase/isomerase family.</text>
</comment>
<dbReference type="PANTHER" id="PTHR43802">
    <property type="entry name" value="ENOYL-COA HYDRATASE"/>
    <property type="match status" value="1"/>
</dbReference>
<comment type="caution">
    <text evidence="2">The sequence shown here is derived from an EMBL/GenBank/DDBJ whole genome shotgun (WGS) entry which is preliminary data.</text>
</comment>
<dbReference type="RefSeq" id="WP_320509879.1">
    <property type="nucleotide sequence ID" value="NZ_JAXCLW010000006.1"/>
</dbReference>
<name>A0ABU5EFC6_9PROT</name>
<dbReference type="InterPro" id="IPR001753">
    <property type="entry name" value="Enoyl-CoA_hydra/iso"/>
</dbReference>
<reference evidence="2 3" key="1">
    <citation type="journal article" date="2016" name="Antonie Van Leeuwenhoek">
        <title>Dongia soli sp. nov., isolated from soil from Dokdo, Korea.</title>
        <authorList>
            <person name="Kim D.U."/>
            <person name="Lee H."/>
            <person name="Kim H."/>
            <person name="Kim S.G."/>
            <person name="Ka J.O."/>
        </authorList>
    </citation>
    <scope>NUCLEOTIDE SEQUENCE [LARGE SCALE GENOMIC DNA]</scope>
    <source>
        <strain evidence="2 3">D78</strain>
    </source>
</reference>
<proteinExistence type="inferred from homology"/>
<dbReference type="EMBL" id="JAXCLW010000006">
    <property type="protein sequence ID" value="MDY0884805.1"/>
    <property type="molecule type" value="Genomic_DNA"/>
</dbReference>
<dbReference type="PANTHER" id="PTHR43802:SF1">
    <property type="entry name" value="IP11341P-RELATED"/>
    <property type="match status" value="1"/>
</dbReference>
<protein>
    <submittedName>
        <fullName evidence="2">Enoyl-CoA hydratase/isomerase family protein</fullName>
    </submittedName>
</protein>
<sequence length="270" mass="29959">MTYQHILYAVDDRVATITFNRPKQHNALSVPLVEEFILAIAAADKDPDVRVIVVTGAGDKAFSAGYDMKESSENKDHSLAANRARTAWDLRFVLSVWDCSKPVIAMIDGYCFAGAFEFAMCCDSRYCSDVSSFACLEARFASAVTPIMPWLIGQRARALVYTGDKIGADEALRLGLVDKVFAKADLQAEVMKIAKRMSRVALDYLKLNKRAINNTFEAMGLRQSLLYGAELAATMLTQGSPEGDRFNEIRQKDGLAAALKWRDEQFSPFE</sequence>
<gene>
    <name evidence="2" type="ORF">SMD27_18320</name>
</gene>
<evidence type="ECO:0000256" key="1">
    <source>
        <dbReference type="ARBA" id="ARBA00005254"/>
    </source>
</evidence>
<evidence type="ECO:0000313" key="3">
    <source>
        <dbReference type="Proteomes" id="UP001279642"/>
    </source>
</evidence>